<evidence type="ECO:0000313" key="7">
    <source>
        <dbReference type="EMBL" id="CAD8097319.1"/>
    </source>
</evidence>
<evidence type="ECO:0000256" key="1">
    <source>
        <dbReference type="ARBA" id="ARBA00018123"/>
    </source>
</evidence>
<gene>
    <name evidence="7" type="ORF">PPRIM_AZ9-3.1.T1030174</name>
</gene>
<evidence type="ECO:0000313" key="8">
    <source>
        <dbReference type="Proteomes" id="UP000688137"/>
    </source>
</evidence>
<dbReference type="FunFam" id="3.40.800.10:FF:000035">
    <property type="entry name" value="Arginase"/>
    <property type="match status" value="1"/>
</dbReference>
<dbReference type="OMA" id="FSWMTPC"/>
<comment type="similarity">
    <text evidence="5 6">Belongs to the arginase family.</text>
</comment>
<organism evidence="7 8">
    <name type="scientific">Paramecium primaurelia</name>
    <dbReference type="NCBI Taxonomy" id="5886"/>
    <lineage>
        <taxon>Eukaryota</taxon>
        <taxon>Sar</taxon>
        <taxon>Alveolata</taxon>
        <taxon>Ciliophora</taxon>
        <taxon>Intramacronucleata</taxon>
        <taxon>Oligohymenophorea</taxon>
        <taxon>Peniculida</taxon>
        <taxon>Parameciidae</taxon>
        <taxon>Paramecium</taxon>
    </lineage>
</organism>
<comment type="caution">
    <text evidence="7">The sequence shown here is derived from an EMBL/GenBank/DDBJ whole genome shotgun (WGS) entry which is preliminary data.</text>
</comment>
<dbReference type="Pfam" id="PF00491">
    <property type="entry name" value="Arginase"/>
    <property type="match status" value="1"/>
</dbReference>
<dbReference type="GO" id="GO:0005634">
    <property type="term" value="C:nucleus"/>
    <property type="evidence" value="ECO:0007669"/>
    <property type="project" value="TreeGrafter"/>
</dbReference>
<keyword evidence="2 6" id="KW-0479">Metal-binding</keyword>
<dbReference type="AlphaFoldDB" id="A0A8S1P2V1"/>
<evidence type="ECO:0000256" key="3">
    <source>
        <dbReference type="ARBA" id="ARBA00022801"/>
    </source>
</evidence>
<keyword evidence="4 6" id="KW-0464">Manganese</keyword>
<dbReference type="CDD" id="cd09989">
    <property type="entry name" value="Arginase"/>
    <property type="match status" value="1"/>
</dbReference>
<evidence type="ECO:0000256" key="5">
    <source>
        <dbReference type="PROSITE-ProRule" id="PRU00742"/>
    </source>
</evidence>
<dbReference type="PANTHER" id="PTHR43782:SF3">
    <property type="entry name" value="ARGINASE"/>
    <property type="match status" value="1"/>
</dbReference>
<keyword evidence="8" id="KW-1185">Reference proteome</keyword>
<dbReference type="GO" id="GO:0005829">
    <property type="term" value="C:cytosol"/>
    <property type="evidence" value="ECO:0007669"/>
    <property type="project" value="TreeGrafter"/>
</dbReference>
<sequence>MNQWKFVRNAVGLFGSAVHEGQTKTGTELAPRALREGGLISALYNLGWEINDMGDIQGKNYRLHNTKSQSFRNSLQLGVINGEINKRSYDIAKQDKFMLNIGGDHSVASGSIHGLLQHYGDDLRVVWVDAHADCNYELGPNRNYHGMPLAHLYGSIQEPVKGFEWLKHRLDPKNITYIGIRDIDPMEREFIRDQKIVYYGMDEIIELGIGQVMNRILKQFEGKPIHVSFDVDSIDPEFAHGTGTLVDGGISYREAHYLLRKLASSQQLVGMDLVEVNPQLEKTPEFREEFFGDFQQIGRIQGTQTVALGIELIASALGRTLVL</sequence>
<dbReference type="PROSITE" id="PS51409">
    <property type="entry name" value="ARGINASE_2"/>
    <property type="match status" value="1"/>
</dbReference>
<dbReference type="InterPro" id="IPR006035">
    <property type="entry name" value="Ureohydrolase"/>
</dbReference>
<comment type="cofactor">
    <cofactor evidence="6">
        <name>Mn(2+)</name>
        <dbReference type="ChEBI" id="CHEBI:29035"/>
    </cofactor>
    <text evidence="6">Binds 2 manganese ions per subunit.</text>
</comment>
<protein>
    <recommendedName>
        <fullName evidence="1 6">Arginase</fullName>
        <ecNumber evidence="6">3.5.3.1</ecNumber>
    </recommendedName>
</protein>
<dbReference type="Proteomes" id="UP000688137">
    <property type="component" value="Unassembled WGS sequence"/>
</dbReference>
<dbReference type="GO" id="GO:0030145">
    <property type="term" value="F:manganese ion binding"/>
    <property type="evidence" value="ECO:0007669"/>
    <property type="project" value="TreeGrafter"/>
</dbReference>
<keyword evidence="3 6" id="KW-0378">Hydrolase</keyword>
<keyword evidence="6" id="KW-0056">Arginine metabolism</keyword>
<dbReference type="EMBL" id="CAJJDM010000106">
    <property type="protein sequence ID" value="CAD8097319.1"/>
    <property type="molecule type" value="Genomic_DNA"/>
</dbReference>
<dbReference type="InterPro" id="IPR014033">
    <property type="entry name" value="Arginase"/>
</dbReference>
<evidence type="ECO:0000256" key="4">
    <source>
        <dbReference type="ARBA" id="ARBA00023211"/>
    </source>
</evidence>
<name>A0A8S1P2V1_PARPR</name>
<evidence type="ECO:0000256" key="6">
    <source>
        <dbReference type="RuleBase" id="RU361159"/>
    </source>
</evidence>
<dbReference type="NCBIfam" id="TIGR01229">
    <property type="entry name" value="rocF_arginase"/>
    <property type="match status" value="1"/>
</dbReference>
<accession>A0A8S1P2V1</accession>
<dbReference type="GO" id="GO:0004053">
    <property type="term" value="F:arginase activity"/>
    <property type="evidence" value="ECO:0007669"/>
    <property type="project" value="UniProtKB-EC"/>
</dbReference>
<dbReference type="GO" id="GO:0006525">
    <property type="term" value="P:arginine metabolic process"/>
    <property type="evidence" value="ECO:0007669"/>
    <property type="project" value="UniProtKB-KW"/>
</dbReference>
<dbReference type="PANTHER" id="PTHR43782">
    <property type="entry name" value="ARGINASE"/>
    <property type="match status" value="1"/>
</dbReference>
<proteinExistence type="inferred from homology"/>
<comment type="catalytic activity">
    <reaction evidence="6">
        <text>L-arginine + H2O = urea + L-ornithine</text>
        <dbReference type="Rhea" id="RHEA:20569"/>
        <dbReference type="ChEBI" id="CHEBI:15377"/>
        <dbReference type="ChEBI" id="CHEBI:16199"/>
        <dbReference type="ChEBI" id="CHEBI:32682"/>
        <dbReference type="ChEBI" id="CHEBI:46911"/>
        <dbReference type="EC" id="3.5.3.1"/>
    </reaction>
</comment>
<evidence type="ECO:0000256" key="2">
    <source>
        <dbReference type="ARBA" id="ARBA00022723"/>
    </source>
</evidence>
<reference evidence="7" key="1">
    <citation type="submission" date="2021-01" db="EMBL/GenBank/DDBJ databases">
        <authorList>
            <consortium name="Genoscope - CEA"/>
            <person name="William W."/>
        </authorList>
    </citation>
    <scope>NUCLEOTIDE SEQUENCE</scope>
</reference>
<dbReference type="EC" id="3.5.3.1" evidence="6"/>